<proteinExistence type="predicted"/>
<dbReference type="Pfam" id="PF03629">
    <property type="entry name" value="SASA"/>
    <property type="match status" value="2"/>
</dbReference>
<protein>
    <submittedName>
        <fullName evidence="2">9-O-acetylesterase</fullName>
    </submittedName>
</protein>
<dbReference type="GO" id="GO:0005975">
    <property type="term" value="P:carbohydrate metabolic process"/>
    <property type="evidence" value="ECO:0007669"/>
    <property type="project" value="TreeGrafter"/>
</dbReference>
<dbReference type="SUPFAM" id="SSF52266">
    <property type="entry name" value="SGNH hydrolase"/>
    <property type="match status" value="1"/>
</dbReference>
<dbReference type="InterPro" id="IPR039329">
    <property type="entry name" value="SIAE"/>
</dbReference>
<dbReference type="KEGG" id="ncb:C0V82_18900"/>
<dbReference type="GO" id="GO:0001681">
    <property type="term" value="F:sialate O-acetylesterase activity"/>
    <property type="evidence" value="ECO:0007669"/>
    <property type="project" value="InterPro"/>
</dbReference>
<keyword evidence="3" id="KW-1185">Reference proteome</keyword>
<dbReference type="Gene3D" id="2.60.40.10">
    <property type="entry name" value="Immunoglobulins"/>
    <property type="match status" value="1"/>
</dbReference>
<dbReference type="SUPFAM" id="SSF49785">
    <property type="entry name" value="Galactose-binding domain-like"/>
    <property type="match status" value="1"/>
</dbReference>
<name>A0A2K9NH60_9PROT</name>
<dbReference type="RefSeq" id="WP_102113976.1">
    <property type="nucleotide sequence ID" value="NZ_BMGN01000007.1"/>
</dbReference>
<evidence type="ECO:0000259" key="1">
    <source>
        <dbReference type="Pfam" id="PF03629"/>
    </source>
</evidence>
<dbReference type="Gene3D" id="2.60.120.260">
    <property type="entry name" value="Galactose-binding domain-like"/>
    <property type="match status" value="1"/>
</dbReference>
<dbReference type="PANTHER" id="PTHR22901:SF0">
    <property type="entry name" value="SIALATE O-ACETYLESTERASE"/>
    <property type="match status" value="1"/>
</dbReference>
<accession>A0A2K9NH60</accession>
<gene>
    <name evidence="2" type="ORF">C0V82_18900</name>
</gene>
<organism evidence="2 3">
    <name type="scientific">Niveispirillum cyanobacteriorum</name>
    <dbReference type="NCBI Taxonomy" id="1612173"/>
    <lineage>
        <taxon>Bacteria</taxon>
        <taxon>Pseudomonadati</taxon>
        <taxon>Pseudomonadota</taxon>
        <taxon>Alphaproteobacteria</taxon>
        <taxon>Rhodospirillales</taxon>
        <taxon>Azospirillaceae</taxon>
        <taxon>Niveispirillum</taxon>
    </lineage>
</organism>
<dbReference type="PANTHER" id="PTHR22901">
    <property type="entry name" value="SIALATE O-ACETYLESTERASE"/>
    <property type="match status" value="1"/>
</dbReference>
<evidence type="ECO:0000313" key="2">
    <source>
        <dbReference type="EMBL" id="AUN32438.1"/>
    </source>
</evidence>
<reference evidence="2 3" key="1">
    <citation type="submission" date="2017-12" db="EMBL/GenBank/DDBJ databases">
        <title>Genomes of bacteria within cyanobacterial aggregates.</title>
        <authorList>
            <person name="Cai H."/>
        </authorList>
    </citation>
    <scope>NUCLEOTIDE SEQUENCE [LARGE SCALE GENOMIC DNA]</scope>
    <source>
        <strain evidence="2 3">TH16</strain>
    </source>
</reference>
<dbReference type="InterPro" id="IPR013783">
    <property type="entry name" value="Ig-like_fold"/>
</dbReference>
<feature type="domain" description="Sialate O-acetylesterase" evidence="1">
    <location>
        <begin position="418"/>
        <end position="521"/>
    </location>
</feature>
<dbReference type="InterPro" id="IPR036514">
    <property type="entry name" value="SGNH_hydro_sf"/>
</dbReference>
<dbReference type="InterPro" id="IPR008979">
    <property type="entry name" value="Galactose-bd-like_sf"/>
</dbReference>
<dbReference type="OrthoDB" id="9795554at2"/>
<dbReference type="Proteomes" id="UP000234752">
    <property type="component" value="Chromosome eg_2"/>
</dbReference>
<dbReference type="EMBL" id="CP025612">
    <property type="protein sequence ID" value="AUN32438.1"/>
    <property type="molecule type" value="Genomic_DNA"/>
</dbReference>
<dbReference type="Gene3D" id="3.40.50.1110">
    <property type="entry name" value="SGNH hydrolase"/>
    <property type="match status" value="2"/>
</dbReference>
<dbReference type="AlphaFoldDB" id="A0A2K9NH60"/>
<evidence type="ECO:0000313" key="3">
    <source>
        <dbReference type="Proteomes" id="UP000234752"/>
    </source>
</evidence>
<sequence length="644" mass="70030">MFVRLPLLLAISLLTGTAFAADAPLLHPMFQDHGVLQRDRPIPVWGNAKPGEVVTVTLGGATMTAKAGTDGAWRADLPAQAAGGPVILTAKTATAQQVAADLLVGDVYLCSGQSNMEMQVARSLDSWTETNRAKHPNIRYLSVDRATNTSPQRDFTHPVRWRAVTPETVGDMSAVCYFFGREMRQIVDVPVGLINSSWGGSTIESWMDTADLAKTGLYAQDLAILSAYDKDRHAGIRKYFDVWEAWWKTKGQGEPWRTAPAAGDGWRAVPSLTSFVTWGVPELNPYVGIVWYRSTFTLTEAQAKQGGTLLLGSADDYDVSWINDVPAGSLYGPGDPRRYPLPARTLKPGVNQVTIAVINGYGDGGLYGSADEQAILLADGTRVPIDGGWQYKVTPGEIGTAPHAPWGTVDGLSTIRNAMVAPMGPYAVRAALWYQGESNTAKAPEYQSLLAGLMSGWRRQFGADLPFLVVQLPEYGYPQDKPIESGWVRLRESQRMAVAADPRAAMAVTNGLGDWYDVHPANKQQVAKRLTRAARHLLLGEKITASGPVPVDAQRHGDVVRIRFTDIDGQLKALNHHRPIGFELCGAGWDSCRFVDASLSGDTVTLPIGDGPAIRVRYCWAESGMCNLYDDARLPTGQFEIPVR</sequence>
<dbReference type="InterPro" id="IPR005181">
    <property type="entry name" value="SASA"/>
</dbReference>
<feature type="domain" description="Sialate O-acetylesterase" evidence="1">
    <location>
        <begin position="105"/>
        <end position="221"/>
    </location>
</feature>